<dbReference type="Pfam" id="PF00392">
    <property type="entry name" value="GntR"/>
    <property type="match status" value="1"/>
</dbReference>
<dbReference type="SMART" id="SM00895">
    <property type="entry name" value="FCD"/>
    <property type="match status" value="1"/>
</dbReference>
<dbReference type="EMBL" id="VLKZ01000008">
    <property type="protein sequence ID" value="TWI54616.1"/>
    <property type="molecule type" value="Genomic_DNA"/>
</dbReference>
<keyword evidence="2" id="KW-0238">DNA-binding</keyword>
<evidence type="ECO:0000313" key="6">
    <source>
        <dbReference type="Proteomes" id="UP000315711"/>
    </source>
</evidence>
<evidence type="ECO:0000256" key="1">
    <source>
        <dbReference type="ARBA" id="ARBA00023015"/>
    </source>
</evidence>
<dbReference type="InterPro" id="IPR036390">
    <property type="entry name" value="WH_DNA-bd_sf"/>
</dbReference>
<dbReference type="SMART" id="SM00345">
    <property type="entry name" value="HTH_GNTR"/>
    <property type="match status" value="1"/>
</dbReference>
<feature type="domain" description="HTH gntR-type" evidence="4">
    <location>
        <begin position="12"/>
        <end position="80"/>
    </location>
</feature>
<dbReference type="AlphaFoldDB" id="A0A562QF01"/>
<dbReference type="PANTHER" id="PTHR43537">
    <property type="entry name" value="TRANSCRIPTIONAL REGULATOR, GNTR FAMILY"/>
    <property type="match status" value="1"/>
</dbReference>
<keyword evidence="6" id="KW-1185">Reference proteome</keyword>
<dbReference type="CDD" id="cd07377">
    <property type="entry name" value="WHTH_GntR"/>
    <property type="match status" value="1"/>
</dbReference>
<dbReference type="GO" id="GO:0003700">
    <property type="term" value="F:DNA-binding transcription factor activity"/>
    <property type="evidence" value="ECO:0007669"/>
    <property type="project" value="InterPro"/>
</dbReference>
<keyword evidence="5" id="KW-0670">Pyruvate</keyword>
<accession>A0A562QF01</accession>
<reference evidence="5 6" key="1">
    <citation type="journal article" date="2015" name="Stand. Genomic Sci.">
        <title>Genomic Encyclopedia of Bacterial and Archaeal Type Strains, Phase III: the genomes of soil and plant-associated and newly described type strains.</title>
        <authorList>
            <person name="Whitman W.B."/>
            <person name="Woyke T."/>
            <person name="Klenk H.P."/>
            <person name="Zhou Y."/>
            <person name="Lilburn T.G."/>
            <person name="Beck B.J."/>
            <person name="De Vos P."/>
            <person name="Vandamme P."/>
            <person name="Eisen J.A."/>
            <person name="Garrity G."/>
            <person name="Hugenholtz P."/>
            <person name="Kyrpides N.C."/>
        </authorList>
    </citation>
    <scope>NUCLEOTIDE SEQUENCE [LARGE SCALE GENOMIC DNA]</scope>
    <source>
        <strain evidence="5 6">CGMCC 1.10116</strain>
    </source>
</reference>
<dbReference type="InterPro" id="IPR008920">
    <property type="entry name" value="TF_FadR/GntR_C"/>
</dbReference>
<dbReference type="Proteomes" id="UP000315711">
    <property type="component" value="Unassembled WGS sequence"/>
</dbReference>
<dbReference type="GO" id="GO:0003677">
    <property type="term" value="F:DNA binding"/>
    <property type="evidence" value="ECO:0007669"/>
    <property type="project" value="UniProtKB-KW"/>
</dbReference>
<proteinExistence type="predicted"/>
<sequence length="240" mass="27185">MWAMAIQHVRPKKIYEIIAEHVTEMIKNGEVKPGDRLASVQQLAEDFNVGRSAVREALSALKAVGLVEIRQGEGTFVKKIDHNLAGYAIPSAALMKQEDVRQLFEIRKIVETGAASLAAANRTADDLVEMQKHLDEMNRAVGDGELGEKADVEFHMAIVRSTRNDMLYKLLETVSDTMQASMFEARKIYLFSENNNMKKLYEEHMQIFTAIKNQDSKEAYEHMMNHISGVEHSLFQSENK</sequence>
<keyword evidence="3" id="KW-0804">Transcription</keyword>
<dbReference type="PANTHER" id="PTHR43537:SF5">
    <property type="entry name" value="UXU OPERON TRANSCRIPTIONAL REGULATOR"/>
    <property type="match status" value="1"/>
</dbReference>
<dbReference type="Pfam" id="PF07729">
    <property type="entry name" value="FCD"/>
    <property type="match status" value="1"/>
</dbReference>
<dbReference type="InterPro" id="IPR000524">
    <property type="entry name" value="Tscrpt_reg_HTH_GntR"/>
</dbReference>
<dbReference type="Gene3D" id="1.20.120.530">
    <property type="entry name" value="GntR ligand-binding domain-like"/>
    <property type="match status" value="1"/>
</dbReference>
<evidence type="ECO:0000259" key="4">
    <source>
        <dbReference type="PROSITE" id="PS50949"/>
    </source>
</evidence>
<comment type="caution">
    <text evidence="5">The sequence shown here is derived from an EMBL/GenBank/DDBJ whole genome shotgun (WGS) entry which is preliminary data.</text>
</comment>
<gene>
    <name evidence="5" type="ORF">IQ10_02837</name>
</gene>
<evidence type="ECO:0000313" key="5">
    <source>
        <dbReference type="EMBL" id="TWI54616.1"/>
    </source>
</evidence>
<dbReference type="SUPFAM" id="SSF46785">
    <property type="entry name" value="Winged helix' DNA-binding domain"/>
    <property type="match status" value="1"/>
</dbReference>
<keyword evidence="1" id="KW-0805">Transcription regulation</keyword>
<organism evidence="5 6">
    <name type="scientific">Halalkalibacter nanhaiisediminis</name>
    <dbReference type="NCBI Taxonomy" id="688079"/>
    <lineage>
        <taxon>Bacteria</taxon>
        <taxon>Bacillati</taxon>
        <taxon>Bacillota</taxon>
        <taxon>Bacilli</taxon>
        <taxon>Bacillales</taxon>
        <taxon>Bacillaceae</taxon>
        <taxon>Halalkalibacter</taxon>
    </lineage>
</organism>
<dbReference type="PROSITE" id="PS50949">
    <property type="entry name" value="HTH_GNTR"/>
    <property type="match status" value="1"/>
</dbReference>
<dbReference type="InterPro" id="IPR011711">
    <property type="entry name" value="GntR_C"/>
</dbReference>
<dbReference type="InterPro" id="IPR036388">
    <property type="entry name" value="WH-like_DNA-bd_sf"/>
</dbReference>
<dbReference type="PRINTS" id="PR00035">
    <property type="entry name" value="HTHGNTR"/>
</dbReference>
<dbReference type="SUPFAM" id="SSF48008">
    <property type="entry name" value="GntR ligand-binding domain-like"/>
    <property type="match status" value="1"/>
</dbReference>
<evidence type="ECO:0000256" key="2">
    <source>
        <dbReference type="ARBA" id="ARBA00023125"/>
    </source>
</evidence>
<evidence type="ECO:0000256" key="3">
    <source>
        <dbReference type="ARBA" id="ARBA00023163"/>
    </source>
</evidence>
<name>A0A562QF01_9BACI</name>
<protein>
    <submittedName>
        <fullName evidence="5">GntR family transcriptional repressor for pyruvate dehydrogenase complex</fullName>
    </submittedName>
</protein>
<dbReference type="Gene3D" id="1.10.10.10">
    <property type="entry name" value="Winged helix-like DNA-binding domain superfamily/Winged helix DNA-binding domain"/>
    <property type="match status" value="1"/>
</dbReference>